<dbReference type="InterPro" id="IPR013750">
    <property type="entry name" value="GHMP_kinase_C_dom"/>
</dbReference>
<dbReference type="PRINTS" id="PR00959">
    <property type="entry name" value="MEVGALKINASE"/>
</dbReference>
<dbReference type="SUPFAM" id="SSF54211">
    <property type="entry name" value="Ribosomal protein S5 domain 2-like"/>
    <property type="match status" value="1"/>
</dbReference>
<dbReference type="NCBIfam" id="TIGR00131">
    <property type="entry name" value="gal_kin"/>
    <property type="match status" value="1"/>
</dbReference>
<dbReference type="PROSITE" id="PS00106">
    <property type="entry name" value="GALACTOKINASE"/>
    <property type="match status" value="1"/>
</dbReference>
<dbReference type="Pfam" id="PF00288">
    <property type="entry name" value="GHMP_kinases_N"/>
    <property type="match status" value="1"/>
</dbReference>
<evidence type="ECO:0000256" key="5">
    <source>
        <dbReference type="ARBA" id="ARBA00022840"/>
    </source>
</evidence>
<comment type="similarity">
    <text evidence="1">Belongs to the GHMP kinase family. GalK subfamily.</text>
</comment>
<dbReference type="EMBL" id="JAZDUA010000678">
    <property type="protein sequence ID" value="KAK7789996.1"/>
    <property type="molecule type" value="Genomic_DNA"/>
</dbReference>
<dbReference type="AlphaFoldDB" id="A0AAN9YZ01"/>
<keyword evidence="10" id="KW-1185">Reference proteome</keyword>
<dbReference type="PANTHER" id="PTHR10457:SF7">
    <property type="entry name" value="GALACTOKINASE-RELATED"/>
    <property type="match status" value="1"/>
</dbReference>
<feature type="domain" description="GHMP kinase N-terminal" evidence="6">
    <location>
        <begin position="123"/>
        <end position="203"/>
    </location>
</feature>
<dbReference type="Gene3D" id="3.30.230.10">
    <property type="match status" value="1"/>
</dbReference>
<dbReference type="InterPro" id="IPR014721">
    <property type="entry name" value="Ribsml_uS5_D2-typ_fold_subgr"/>
</dbReference>
<dbReference type="GO" id="GO:0005524">
    <property type="term" value="F:ATP binding"/>
    <property type="evidence" value="ECO:0007669"/>
    <property type="project" value="UniProtKB-KW"/>
</dbReference>
<evidence type="ECO:0000313" key="9">
    <source>
        <dbReference type="EMBL" id="KAK7789996.1"/>
    </source>
</evidence>
<dbReference type="Pfam" id="PF08544">
    <property type="entry name" value="GHMP_kinases_C"/>
    <property type="match status" value="1"/>
</dbReference>
<evidence type="ECO:0008006" key="11">
    <source>
        <dbReference type="Google" id="ProtNLM"/>
    </source>
</evidence>
<organism evidence="9 10">
    <name type="scientific">Gryllus longicercus</name>
    <dbReference type="NCBI Taxonomy" id="2509291"/>
    <lineage>
        <taxon>Eukaryota</taxon>
        <taxon>Metazoa</taxon>
        <taxon>Ecdysozoa</taxon>
        <taxon>Arthropoda</taxon>
        <taxon>Hexapoda</taxon>
        <taxon>Insecta</taxon>
        <taxon>Pterygota</taxon>
        <taxon>Neoptera</taxon>
        <taxon>Polyneoptera</taxon>
        <taxon>Orthoptera</taxon>
        <taxon>Ensifera</taxon>
        <taxon>Gryllidea</taxon>
        <taxon>Grylloidea</taxon>
        <taxon>Gryllidae</taxon>
        <taxon>Gryllinae</taxon>
        <taxon>Gryllus</taxon>
    </lineage>
</organism>
<dbReference type="PIRSF" id="PIRSF000530">
    <property type="entry name" value="Galactokinase"/>
    <property type="match status" value="1"/>
</dbReference>
<dbReference type="InterPro" id="IPR020568">
    <property type="entry name" value="Ribosomal_Su5_D2-typ_SF"/>
</dbReference>
<dbReference type="GO" id="GO:0006012">
    <property type="term" value="P:galactose metabolic process"/>
    <property type="evidence" value="ECO:0007669"/>
    <property type="project" value="InterPro"/>
</dbReference>
<sequence length="469" mass="51592">MSPPPPSTNISLTSDMKEIRFIELQKLFVDKFKCEPKYFVRVPGRVNLIGEHIDYCGYSVCPMAIQQDILIAVCESNNFSISLTNTDPNHKDFSCDIRTFSILEEGSSPPGWYSYVLCGVRGVLESLTSENHIPVGFLAAVTGNIPLASGLSSSSALVCSAALATALVNKVQFTFDQLAVVCAQSERYIGTQGGGMDQAIAFLATAGSAKHIEFDPLRTTEIQLPSDAVFVIAHSLHSLNKAATSDFNQRVAECRLAGQIIAKKKGLTWRKINKLADLQVSLKLTLAEMEDIVAETLHEHPYTKEEVCQALEVTEQELEHSSLNPKVKHVKTFKLFQRALHVFQEAGRVDKFCKICEEGDRSNALEQLGQLMQASHQSLAKLYECSHPQLDQLIEVASKYALGCRLTGAGWGGCTVSLATKATAPALVDLLKEEFYLKNPMYKGQDLNTLVFITKPGSGCRIYDTEEMD</sequence>
<dbReference type="InterPro" id="IPR019539">
    <property type="entry name" value="GalKase_N"/>
</dbReference>
<dbReference type="InterPro" id="IPR019741">
    <property type="entry name" value="Galactokinase_CS"/>
</dbReference>
<keyword evidence="5" id="KW-0067">ATP-binding</keyword>
<feature type="domain" description="Galactokinase N-terminal" evidence="8">
    <location>
        <begin position="27"/>
        <end position="73"/>
    </location>
</feature>
<dbReference type="PRINTS" id="PR00473">
    <property type="entry name" value="GALCTOKINASE"/>
</dbReference>
<evidence type="ECO:0000259" key="6">
    <source>
        <dbReference type="Pfam" id="PF00288"/>
    </source>
</evidence>
<dbReference type="Pfam" id="PF10509">
    <property type="entry name" value="GalKase_gal_bdg"/>
    <property type="match status" value="1"/>
</dbReference>
<dbReference type="InterPro" id="IPR006203">
    <property type="entry name" value="GHMP_knse_ATP-bd_CS"/>
</dbReference>
<dbReference type="Proteomes" id="UP001378592">
    <property type="component" value="Unassembled WGS sequence"/>
</dbReference>
<evidence type="ECO:0000256" key="4">
    <source>
        <dbReference type="ARBA" id="ARBA00022777"/>
    </source>
</evidence>
<accession>A0AAN9YZ01</accession>
<feature type="domain" description="GHMP kinase C-terminal" evidence="7">
    <location>
        <begin position="363"/>
        <end position="436"/>
    </location>
</feature>
<dbReference type="InterPro" id="IPR006206">
    <property type="entry name" value="Mevalonate/galactokinase"/>
</dbReference>
<keyword evidence="4" id="KW-0418">Kinase</keyword>
<evidence type="ECO:0000256" key="2">
    <source>
        <dbReference type="ARBA" id="ARBA00022679"/>
    </source>
</evidence>
<dbReference type="InterPro" id="IPR000705">
    <property type="entry name" value="Galactokinase"/>
</dbReference>
<dbReference type="GO" id="GO:0004335">
    <property type="term" value="F:galactokinase activity"/>
    <property type="evidence" value="ECO:0007669"/>
    <property type="project" value="InterPro"/>
</dbReference>
<dbReference type="InterPro" id="IPR006204">
    <property type="entry name" value="GHMP_kinase_N_dom"/>
</dbReference>
<keyword evidence="3" id="KW-0547">Nucleotide-binding</keyword>
<dbReference type="SUPFAM" id="SSF55060">
    <property type="entry name" value="GHMP Kinase, C-terminal domain"/>
    <property type="match status" value="1"/>
</dbReference>
<dbReference type="PROSITE" id="PS00627">
    <property type="entry name" value="GHMP_KINASES_ATP"/>
    <property type="match status" value="1"/>
</dbReference>
<keyword evidence="2" id="KW-0808">Transferase</keyword>
<dbReference type="PANTHER" id="PTHR10457">
    <property type="entry name" value="MEVALONATE KINASE/GALACTOKINASE"/>
    <property type="match status" value="1"/>
</dbReference>
<name>A0AAN9YZ01_9ORTH</name>
<evidence type="ECO:0000313" key="10">
    <source>
        <dbReference type="Proteomes" id="UP001378592"/>
    </source>
</evidence>
<dbReference type="GO" id="GO:0005829">
    <property type="term" value="C:cytosol"/>
    <property type="evidence" value="ECO:0007669"/>
    <property type="project" value="TreeGrafter"/>
</dbReference>
<evidence type="ECO:0000259" key="8">
    <source>
        <dbReference type="Pfam" id="PF10509"/>
    </source>
</evidence>
<protein>
    <recommendedName>
        <fullName evidence="11">N-acetylgalactosamine kinase</fullName>
    </recommendedName>
</protein>
<comment type="caution">
    <text evidence="9">The sequence shown here is derived from an EMBL/GenBank/DDBJ whole genome shotgun (WGS) entry which is preliminary data.</text>
</comment>
<evidence type="ECO:0000256" key="3">
    <source>
        <dbReference type="ARBA" id="ARBA00022741"/>
    </source>
</evidence>
<evidence type="ECO:0000259" key="7">
    <source>
        <dbReference type="Pfam" id="PF08544"/>
    </source>
</evidence>
<dbReference type="InterPro" id="IPR036554">
    <property type="entry name" value="GHMP_kinase_C_sf"/>
</dbReference>
<dbReference type="Gene3D" id="1.20.1440.340">
    <property type="match status" value="1"/>
</dbReference>
<dbReference type="Gene3D" id="3.30.70.3170">
    <property type="match status" value="1"/>
</dbReference>
<reference evidence="9 10" key="1">
    <citation type="submission" date="2024-03" db="EMBL/GenBank/DDBJ databases">
        <title>The genome assembly and annotation of the cricket Gryllus longicercus Weissman &amp; Gray.</title>
        <authorList>
            <person name="Szrajer S."/>
            <person name="Gray D."/>
            <person name="Ylla G."/>
        </authorList>
    </citation>
    <scope>NUCLEOTIDE SEQUENCE [LARGE SCALE GENOMIC DNA]</scope>
    <source>
        <strain evidence="9">DAG 2021-001</strain>
        <tissue evidence="9">Whole body minus gut</tissue>
    </source>
</reference>
<proteinExistence type="inferred from homology"/>
<gene>
    <name evidence="9" type="ORF">R5R35_009208</name>
</gene>
<evidence type="ECO:0000256" key="1">
    <source>
        <dbReference type="ARBA" id="ARBA00006566"/>
    </source>
</evidence>